<dbReference type="EMBL" id="BIFH01000066">
    <property type="protein sequence ID" value="GCE02492.1"/>
    <property type="molecule type" value="Genomic_DNA"/>
</dbReference>
<dbReference type="AlphaFoldDB" id="A0A401Z6J0"/>
<evidence type="ECO:0000256" key="1">
    <source>
        <dbReference type="SAM" id="MobiDB-lite"/>
    </source>
</evidence>
<dbReference type="Proteomes" id="UP000286931">
    <property type="component" value="Unassembled WGS sequence"/>
</dbReference>
<comment type="caution">
    <text evidence="2">The sequence shown here is derived from an EMBL/GenBank/DDBJ whole genome shotgun (WGS) entry which is preliminary data.</text>
</comment>
<reference evidence="2 3" key="1">
    <citation type="submission" date="2018-12" db="EMBL/GenBank/DDBJ databases">
        <title>Draft genome sequence of Embleya hyalina NBRC 13850T.</title>
        <authorList>
            <person name="Komaki H."/>
            <person name="Hosoyama A."/>
            <person name="Kimura A."/>
            <person name="Ichikawa N."/>
            <person name="Tamura T."/>
        </authorList>
    </citation>
    <scope>NUCLEOTIDE SEQUENCE [LARGE SCALE GENOMIC DNA]</scope>
    <source>
        <strain evidence="2 3">NBRC 13850</strain>
    </source>
</reference>
<evidence type="ECO:0000313" key="3">
    <source>
        <dbReference type="Proteomes" id="UP000286931"/>
    </source>
</evidence>
<name>A0A401Z6J0_9ACTN</name>
<sequence>MRFLTPPPAVRPVSDPTRPAGRRPLRARGAVVAAVVVVLAAAACGGGGSEGKKVAGADGGTRRAANGEKSGSGSGSDDTARARDFAKCMRDNGVPVQDPDPGTGKLDLGPLRGGADAPTVRKAMQVCRDKAPQSIADGSKPTEKQLEAMRQLARCMRDAGIAFNDPGPDGFDKSSFPTGAPGFAAAMQKCQAAAPAGGSK</sequence>
<feature type="compositionally biased region" description="Basic and acidic residues" evidence="1">
    <location>
        <begin position="78"/>
        <end position="90"/>
    </location>
</feature>
<proteinExistence type="predicted"/>
<organism evidence="2 3">
    <name type="scientific">Embleya hyalina</name>
    <dbReference type="NCBI Taxonomy" id="516124"/>
    <lineage>
        <taxon>Bacteria</taxon>
        <taxon>Bacillati</taxon>
        <taxon>Actinomycetota</taxon>
        <taxon>Actinomycetes</taxon>
        <taxon>Kitasatosporales</taxon>
        <taxon>Streptomycetaceae</taxon>
        <taxon>Embleya</taxon>
    </lineage>
</organism>
<protein>
    <submittedName>
        <fullName evidence="2">Uncharacterized protein</fullName>
    </submittedName>
</protein>
<gene>
    <name evidence="2" type="ORF">EHYA_10269</name>
</gene>
<evidence type="ECO:0000313" key="2">
    <source>
        <dbReference type="EMBL" id="GCE02492.1"/>
    </source>
</evidence>
<feature type="region of interest" description="Disordered" evidence="1">
    <location>
        <begin position="1"/>
        <end position="26"/>
    </location>
</feature>
<accession>A0A401Z6J0</accession>
<keyword evidence="3" id="KW-1185">Reference proteome</keyword>
<feature type="region of interest" description="Disordered" evidence="1">
    <location>
        <begin position="45"/>
        <end position="112"/>
    </location>
</feature>
<feature type="compositionally biased region" description="Pro residues" evidence="1">
    <location>
        <begin position="1"/>
        <end position="10"/>
    </location>
</feature>